<dbReference type="EMBL" id="SNRY01008919">
    <property type="protein sequence ID" value="KAA6307779.1"/>
    <property type="molecule type" value="Genomic_DNA"/>
</dbReference>
<name>A0A5J4PGU0_9ZZZZ</name>
<feature type="non-terminal residue" evidence="2">
    <location>
        <position position="1"/>
    </location>
</feature>
<organism evidence="2">
    <name type="scientific">termite gut metagenome</name>
    <dbReference type="NCBI Taxonomy" id="433724"/>
    <lineage>
        <taxon>unclassified sequences</taxon>
        <taxon>metagenomes</taxon>
        <taxon>organismal metagenomes</taxon>
    </lineage>
</organism>
<keyword evidence="1" id="KW-0472">Membrane</keyword>
<proteinExistence type="predicted"/>
<dbReference type="AlphaFoldDB" id="A0A5J4PGU0"/>
<keyword evidence="1" id="KW-0812">Transmembrane</keyword>
<comment type="caution">
    <text evidence="2">The sequence shown here is derived from an EMBL/GenBank/DDBJ whole genome shotgun (WGS) entry which is preliminary data.</text>
</comment>
<evidence type="ECO:0000256" key="1">
    <source>
        <dbReference type="SAM" id="Phobius"/>
    </source>
</evidence>
<reference evidence="2" key="1">
    <citation type="submission" date="2019-03" db="EMBL/GenBank/DDBJ databases">
        <title>Single cell metagenomics reveals metabolic interactions within the superorganism composed of flagellate Streblomastix strix and complex community of Bacteroidetes bacteria on its surface.</title>
        <authorList>
            <person name="Treitli S.C."/>
            <person name="Kolisko M."/>
            <person name="Husnik F."/>
            <person name="Keeling P."/>
            <person name="Hampl V."/>
        </authorList>
    </citation>
    <scope>NUCLEOTIDE SEQUENCE</scope>
    <source>
        <strain evidence="2">STM</strain>
    </source>
</reference>
<keyword evidence="1" id="KW-1133">Transmembrane helix</keyword>
<evidence type="ECO:0000313" key="2">
    <source>
        <dbReference type="EMBL" id="KAA6307779.1"/>
    </source>
</evidence>
<accession>A0A5J4PGU0</accession>
<sequence>SFDKDLANSRTSWYSIWVMFVCGYTVKIILFNDIATLLLTIAKIELYLLLVYFHLIRIFMCKLCVHIFVHTEL</sequence>
<feature type="transmembrane region" description="Helical" evidence="1">
    <location>
        <begin position="12"/>
        <end position="34"/>
    </location>
</feature>
<gene>
    <name evidence="2" type="ORF">EZS27_040548</name>
</gene>
<protein>
    <submittedName>
        <fullName evidence="2">Uncharacterized protein</fullName>
    </submittedName>
</protein>